<dbReference type="PROSITE" id="PS51782">
    <property type="entry name" value="LYSM"/>
    <property type="match status" value="1"/>
</dbReference>
<evidence type="ECO:0000313" key="2">
    <source>
        <dbReference type="EMBL" id="UQZ81658.1"/>
    </source>
</evidence>
<dbReference type="CDD" id="cd00118">
    <property type="entry name" value="LysM"/>
    <property type="match status" value="1"/>
</dbReference>
<keyword evidence="3" id="KW-1185">Reference proteome</keyword>
<dbReference type="SUPFAM" id="SSF54106">
    <property type="entry name" value="LysM domain"/>
    <property type="match status" value="1"/>
</dbReference>
<proteinExistence type="predicted"/>
<dbReference type="Proteomes" id="UP001057134">
    <property type="component" value="Chromosome"/>
</dbReference>
<reference evidence="2" key="1">
    <citation type="submission" date="2018-02" db="EMBL/GenBank/DDBJ databases">
        <authorList>
            <person name="Kim S.-K."/>
            <person name="Jung H.-I."/>
            <person name="Lee S.-W."/>
        </authorList>
    </citation>
    <scope>NUCLEOTIDE SEQUENCE</scope>
    <source>
        <strain evidence="2">SK3146</strain>
    </source>
</reference>
<dbReference type="InterPro" id="IPR018392">
    <property type="entry name" value="LysM"/>
</dbReference>
<dbReference type="GO" id="GO:0051301">
    <property type="term" value="P:cell division"/>
    <property type="evidence" value="ECO:0007669"/>
    <property type="project" value="UniProtKB-KW"/>
</dbReference>
<sequence>MYMNEQLFRNSVFSVSEAQSRLHARRRKLMRTAGLLAAVLIILVFSLCASLLGGDQDVLAASNGGAPVKHTVEIVKGDTLWGIASAHVRKGRNVREYMDEMKKLNRLDSNVLHEGQVLMLP</sequence>
<dbReference type="Pfam" id="PF01476">
    <property type="entry name" value="LysM"/>
    <property type="match status" value="1"/>
</dbReference>
<keyword evidence="2" id="KW-0131">Cell cycle</keyword>
<protein>
    <submittedName>
        <fullName evidence="2">Cell division suppressor protein YneA</fullName>
    </submittedName>
</protein>
<dbReference type="InterPro" id="IPR036779">
    <property type="entry name" value="LysM_dom_sf"/>
</dbReference>
<name>A0ABY4RJB1_9BACL</name>
<dbReference type="Gene3D" id="3.10.350.10">
    <property type="entry name" value="LysM domain"/>
    <property type="match status" value="1"/>
</dbReference>
<feature type="domain" description="LysM" evidence="1">
    <location>
        <begin position="70"/>
        <end position="120"/>
    </location>
</feature>
<dbReference type="SMART" id="SM00257">
    <property type="entry name" value="LysM"/>
    <property type="match status" value="1"/>
</dbReference>
<organism evidence="2 3">
    <name type="scientific">Paenibacillus konkukensis</name>
    <dbReference type="NCBI Taxonomy" id="2020716"/>
    <lineage>
        <taxon>Bacteria</taxon>
        <taxon>Bacillati</taxon>
        <taxon>Bacillota</taxon>
        <taxon>Bacilli</taxon>
        <taxon>Bacillales</taxon>
        <taxon>Paenibacillaceae</taxon>
        <taxon>Paenibacillus</taxon>
    </lineage>
</organism>
<evidence type="ECO:0000313" key="3">
    <source>
        <dbReference type="Proteomes" id="UP001057134"/>
    </source>
</evidence>
<gene>
    <name evidence="2" type="primary">yneA</name>
    <name evidence="2" type="ORF">SK3146_00814</name>
</gene>
<accession>A0ABY4RJB1</accession>
<reference evidence="2" key="2">
    <citation type="journal article" date="2021" name="J Anim Sci Technol">
        <title>Complete genome sequence of Paenibacillus konkukensis sp. nov. SK3146 as a potential probiotic strain.</title>
        <authorList>
            <person name="Jung H.I."/>
            <person name="Park S."/>
            <person name="Niu K.M."/>
            <person name="Lee S.W."/>
            <person name="Kothari D."/>
            <person name="Yi K.J."/>
            <person name="Kim S.K."/>
        </authorList>
    </citation>
    <scope>NUCLEOTIDE SEQUENCE</scope>
    <source>
        <strain evidence="2">SK3146</strain>
    </source>
</reference>
<evidence type="ECO:0000259" key="1">
    <source>
        <dbReference type="PROSITE" id="PS51782"/>
    </source>
</evidence>
<dbReference type="EMBL" id="CP027059">
    <property type="protein sequence ID" value="UQZ81658.1"/>
    <property type="molecule type" value="Genomic_DNA"/>
</dbReference>
<keyword evidence="2" id="KW-0132">Cell division</keyword>